<evidence type="ECO:0000256" key="2">
    <source>
        <dbReference type="ARBA" id="ARBA00022614"/>
    </source>
</evidence>
<proteinExistence type="predicted"/>
<evidence type="ECO:0000256" key="5">
    <source>
        <dbReference type="ARBA" id="ARBA00022737"/>
    </source>
</evidence>
<dbReference type="GO" id="GO:0050832">
    <property type="term" value="P:defense response to fungus"/>
    <property type="evidence" value="ECO:0007669"/>
    <property type="project" value="UniProtKB-ARBA"/>
</dbReference>
<organism evidence="10 11">
    <name type="scientific">Capsicum annuum</name>
    <name type="common">Capsicum pepper</name>
    <dbReference type="NCBI Taxonomy" id="4072"/>
    <lineage>
        <taxon>Eukaryota</taxon>
        <taxon>Viridiplantae</taxon>
        <taxon>Streptophyta</taxon>
        <taxon>Embryophyta</taxon>
        <taxon>Tracheophyta</taxon>
        <taxon>Spermatophyta</taxon>
        <taxon>Magnoliopsida</taxon>
        <taxon>eudicotyledons</taxon>
        <taxon>Gunneridae</taxon>
        <taxon>Pentapetalae</taxon>
        <taxon>asterids</taxon>
        <taxon>lamiids</taxon>
        <taxon>Solanales</taxon>
        <taxon>Solanaceae</taxon>
        <taxon>Solanoideae</taxon>
        <taxon>Capsiceae</taxon>
        <taxon>Capsicum</taxon>
    </lineage>
</organism>
<dbReference type="Gene3D" id="1.10.510.10">
    <property type="entry name" value="Transferase(Phosphotransferase) domain 1"/>
    <property type="match status" value="1"/>
</dbReference>
<dbReference type="InterPro" id="IPR013210">
    <property type="entry name" value="LRR_N_plant-typ"/>
</dbReference>
<evidence type="ECO:0000256" key="1">
    <source>
        <dbReference type="ARBA" id="ARBA00004167"/>
    </source>
</evidence>
<dbReference type="GO" id="GO:0016020">
    <property type="term" value="C:membrane"/>
    <property type="evidence" value="ECO:0007669"/>
    <property type="project" value="UniProtKB-SubCell"/>
</dbReference>
<dbReference type="PROSITE" id="PS50011">
    <property type="entry name" value="PROTEIN_KINASE_DOM"/>
    <property type="match status" value="1"/>
</dbReference>
<evidence type="ECO:0000256" key="6">
    <source>
        <dbReference type="ARBA" id="ARBA00022989"/>
    </source>
</evidence>
<keyword evidence="5" id="KW-0677">Repeat</keyword>
<keyword evidence="4 8" id="KW-0732">Signal</keyword>
<comment type="caution">
    <text evidence="10">The sequence shown here is derived from an EMBL/GenBank/DDBJ whole genome shotgun (WGS) entry which is preliminary data.</text>
</comment>
<feature type="signal peptide" evidence="8">
    <location>
        <begin position="1"/>
        <end position="23"/>
    </location>
</feature>
<dbReference type="GO" id="GO:0099402">
    <property type="term" value="P:plant organ development"/>
    <property type="evidence" value="ECO:0007669"/>
    <property type="project" value="UniProtKB-ARBA"/>
</dbReference>
<evidence type="ECO:0000259" key="9">
    <source>
        <dbReference type="PROSITE" id="PS50011"/>
    </source>
</evidence>
<dbReference type="GO" id="GO:0004672">
    <property type="term" value="F:protein kinase activity"/>
    <property type="evidence" value="ECO:0007669"/>
    <property type="project" value="InterPro"/>
</dbReference>
<dbReference type="Gene3D" id="3.80.10.10">
    <property type="entry name" value="Ribonuclease Inhibitor"/>
    <property type="match status" value="5"/>
</dbReference>
<dbReference type="FunFam" id="3.80.10.10:FF:000400">
    <property type="entry name" value="Nuclear pore complex protein NUP107"/>
    <property type="match status" value="1"/>
</dbReference>
<dbReference type="GO" id="GO:0009653">
    <property type="term" value="P:anatomical structure morphogenesis"/>
    <property type="evidence" value="ECO:0007669"/>
    <property type="project" value="UniProtKB-ARBA"/>
</dbReference>
<accession>A0A2G2Z829</accession>
<feature type="domain" description="Protein kinase" evidence="9">
    <location>
        <begin position="375"/>
        <end position="569"/>
    </location>
</feature>
<name>A0A2G2Z829_CAPAN</name>
<dbReference type="PANTHER" id="PTHR48060">
    <property type="entry name" value="DNA DAMAGE-REPAIR/TOLERATION PROTEIN DRT100"/>
    <property type="match status" value="1"/>
</dbReference>
<evidence type="ECO:0000256" key="4">
    <source>
        <dbReference type="ARBA" id="ARBA00022729"/>
    </source>
</evidence>
<dbReference type="GO" id="GO:0005524">
    <property type="term" value="F:ATP binding"/>
    <property type="evidence" value="ECO:0007669"/>
    <property type="project" value="InterPro"/>
</dbReference>
<dbReference type="InterPro" id="IPR032675">
    <property type="entry name" value="LRR_dom_sf"/>
</dbReference>
<dbReference type="AlphaFoldDB" id="A0A2G2Z829"/>
<comment type="subcellular location">
    <subcellularLocation>
        <location evidence="1">Membrane</location>
        <topology evidence="1">Single-pass membrane protein</topology>
    </subcellularLocation>
</comment>
<dbReference type="InterPro" id="IPR011009">
    <property type="entry name" value="Kinase-like_dom_sf"/>
</dbReference>
<keyword evidence="3" id="KW-0812">Transmembrane</keyword>
<dbReference type="SUPFAM" id="SSF56112">
    <property type="entry name" value="Protein kinase-like (PK-like)"/>
    <property type="match status" value="1"/>
</dbReference>
<evidence type="ECO:0000313" key="11">
    <source>
        <dbReference type="Proteomes" id="UP000222542"/>
    </source>
</evidence>
<keyword evidence="7" id="KW-0472">Membrane</keyword>
<dbReference type="Pfam" id="PF08263">
    <property type="entry name" value="LRRNT_2"/>
    <property type="match status" value="1"/>
</dbReference>
<dbReference type="PANTHER" id="PTHR48060:SF21">
    <property type="entry name" value="L DOMAIN-LIKE PROTEIN"/>
    <property type="match status" value="1"/>
</dbReference>
<evidence type="ECO:0000256" key="7">
    <source>
        <dbReference type="ARBA" id="ARBA00023136"/>
    </source>
</evidence>
<dbReference type="Pfam" id="PF00560">
    <property type="entry name" value="LRR_1"/>
    <property type="match status" value="5"/>
</dbReference>
<protein>
    <recommendedName>
        <fullName evidence="9">Protein kinase domain-containing protein</fullName>
    </recommendedName>
</protein>
<dbReference type="SUPFAM" id="SSF52047">
    <property type="entry name" value="RNI-like"/>
    <property type="match status" value="1"/>
</dbReference>
<evidence type="ECO:0000256" key="3">
    <source>
        <dbReference type="ARBA" id="ARBA00022692"/>
    </source>
</evidence>
<dbReference type="InterPro" id="IPR000719">
    <property type="entry name" value="Prot_kinase_dom"/>
</dbReference>
<keyword evidence="11" id="KW-1185">Reference proteome</keyword>
<keyword evidence="6" id="KW-1133">Transmembrane helix</keyword>
<dbReference type="InterPro" id="IPR001611">
    <property type="entry name" value="Leu-rich_rpt"/>
</dbReference>
<gene>
    <name evidence="10" type="ORF">T459_16215</name>
</gene>
<dbReference type="Gramene" id="PHT78163">
    <property type="protein sequence ID" value="PHT78163"/>
    <property type="gene ID" value="T459_16215"/>
</dbReference>
<dbReference type="EMBL" id="AYRZ02000006">
    <property type="protein sequence ID" value="PHT78163.1"/>
    <property type="molecule type" value="Genomic_DNA"/>
</dbReference>
<keyword evidence="2" id="KW-0433">Leucine-rich repeat</keyword>
<dbReference type="Proteomes" id="UP000222542">
    <property type="component" value="Unassembled WGS sequence"/>
</dbReference>
<sequence>MGRSCNLLFAVPVFILLHHDTSLVLVPNICTDEAALLALKSHISYHRNNILARNWSSSTPICSWIGITCSTRHLRVTALDISRLELHGTIPPHLGNHSFLVSLRISNNSCYGELPVELAHLQRLKLISVTGNNFAIPSFLREISVELGNLNKLQRLALTRNKFTGSAPAGIFNISTLQFLAFSENKLSGTVPSDLGRGMLILEKLYCAANILTGFISSSISNSWKLRIVDLSVNSFTGPIPESLGNLKYLEHLNLAGNTFFSETTFSSLTSLTNCRNLRVLSFGGNQLDSTFPTSVGNFSNSLQTFKAPDCKLKGNIPKEIGDLTGVIHMSLHYYELTWTYSKYYPKHVEPSRTLVKSNKIEGFIPDVICNLKNLGALDLSGNQLSGSVPPCIGNITSLRTIYLARLTASIGGLHDLIEFNISSNLLSETIPQEIGNLKAATLVDLSKNIFSGKIPSILGGLDKLFNLSLAHNRLNGPIPDSFGKLLALEFLDLCYNNRCSICNGLSPQRFFNTCGVFDLKPNNVLLDQEMVGHVSDFGIAKLLSKGEAFVQTRTIATIGYIAPGIQTF</sequence>
<dbReference type="FunFam" id="3.80.10.10:FF:000095">
    <property type="entry name" value="LRR receptor-like serine/threonine-protein kinase GSO1"/>
    <property type="match status" value="1"/>
</dbReference>
<evidence type="ECO:0000256" key="8">
    <source>
        <dbReference type="SAM" id="SignalP"/>
    </source>
</evidence>
<feature type="chain" id="PRO_5013794118" description="Protein kinase domain-containing protein" evidence="8">
    <location>
        <begin position="24"/>
        <end position="569"/>
    </location>
</feature>
<evidence type="ECO:0000313" key="10">
    <source>
        <dbReference type="EMBL" id="PHT78163.1"/>
    </source>
</evidence>
<reference evidence="10 11" key="1">
    <citation type="journal article" date="2014" name="Nat. Genet.">
        <title>Genome sequence of the hot pepper provides insights into the evolution of pungency in Capsicum species.</title>
        <authorList>
            <person name="Kim S."/>
            <person name="Park M."/>
            <person name="Yeom S.I."/>
            <person name="Kim Y.M."/>
            <person name="Lee J.M."/>
            <person name="Lee H.A."/>
            <person name="Seo E."/>
            <person name="Choi J."/>
            <person name="Cheong K."/>
            <person name="Kim K.T."/>
            <person name="Jung K."/>
            <person name="Lee G.W."/>
            <person name="Oh S.K."/>
            <person name="Bae C."/>
            <person name="Kim S.B."/>
            <person name="Lee H.Y."/>
            <person name="Kim S.Y."/>
            <person name="Kim M.S."/>
            <person name="Kang B.C."/>
            <person name="Jo Y.D."/>
            <person name="Yang H.B."/>
            <person name="Jeong H.J."/>
            <person name="Kang W.H."/>
            <person name="Kwon J.K."/>
            <person name="Shin C."/>
            <person name="Lim J.Y."/>
            <person name="Park J.H."/>
            <person name="Huh J.H."/>
            <person name="Kim J.S."/>
            <person name="Kim B.D."/>
            <person name="Cohen O."/>
            <person name="Paran I."/>
            <person name="Suh M.C."/>
            <person name="Lee S.B."/>
            <person name="Kim Y.K."/>
            <person name="Shin Y."/>
            <person name="Noh S.J."/>
            <person name="Park J."/>
            <person name="Seo Y.S."/>
            <person name="Kwon S.Y."/>
            <person name="Kim H.A."/>
            <person name="Park J.M."/>
            <person name="Kim H.J."/>
            <person name="Choi S.B."/>
            <person name="Bosland P.W."/>
            <person name="Reeves G."/>
            <person name="Jo S.H."/>
            <person name="Lee B.W."/>
            <person name="Cho H.T."/>
            <person name="Choi H.S."/>
            <person name="Lee M.S."/>
            <person name="Yu Y."/>
            <person name="Do Choi Y."/>
            <person name="Park B.S."/>
            <person name="van Deynze A."/>
            <person name="Ashrafi H."/>
            <person name="Hill T."/>
            <person name="Kim W.T."/>
            <person name="Pai H.S."/>
            <person name="Ahn H.K."/>
            <person name="Yeam I."/>
            <person name="Giovannoni J.J."/>
            <person name="Rose J.K."/>
            <person name="Sorensen I."/>
            <person name="Lee S.J."/>
            <person name="Kim R.W."/>
            <person name="Choi I.Y."/>
            <person name="Choi B.S."/>
            <person name="Lim J.S."/>
            <person name="Lee Y.H."/>
            <person name="Choi D."/>
        </authorList>
    </citation>
    <scope>NUCLEOTIDE SEQUENCE [LARGE SCALE GENOMIC DNA]</scope>
    <source>
        <strain evidence="11">cv. CM334</strain>
    </source>
</reference>
<dbReference type="InterPro" id="IPR053211">
    <property type="entry name" value="DNA_repair-toleration"/>
</dbReference>
<reference evidence="10 11" key="2">
    <citation type="journal article" date="2017" name="Genome Biol.">
        <title>New reference genome sequences of hot pepper reveal the massive evolution of plant disease-resistance genes by retroduplication.</title>
        <authorList>
            <person name="Kim S."/>
            <person name="Park J."/>
            <person name="Yeom S.I."/>
            <person name="Kim Y.M."/>
            <person name="Seo E."/>
            <person name="Kim K.T."/>
            <person name="Kim M.S."/>
            <person name="Lee J.M."/>
            <person name="Cheong K."/>
            <person name="Shin H.S."/>
            <person name="Kim S.B."/>
            <person name="Han K."/>
            <person name="Lee J."/>
            <person name="Park M."/>
            <person name="Lee H.A."/>
            <person name="Lee H.Y."/>
            <person name="Lee Y."/>
            <person name="Oh S."/>
            <person name="Lee J.H."/>
            <person name="Choi E."/>
            <person name="Choi E."/>
            <person name="Lee S.E."/>
            <person name="Jeon J."/>
            <person name="Kim H."/>
            <person name="Choi G."/>
            <person name="Song H."/>
            <person name="Lee J."/>
            <person name="Lee S.C."/>
            <person name="Kwon J.K."/>
            <person name="Lee H.Y."/>
            <person name="Koo N."/>
            <person name="Hong Y."/>
            <person name="Kim R.W."/>
            <person name="Kang W.H."/>
            <person name="Huh J.H."/>
            <person name="Kang B.C."/>
            <person name="Yang T.J."/>
            <person name="Lee Y.H."/>
            <person name="Bennetzen J.L."/>
            <person name="Choi D."/>
        </authorList>
    </citation>
    <scope>NUCLEOTIDE SEQUENCE [LARGE SCALE GENOMIC DNA]</scope>
    <source>
        <strain evidence="11">cv. CM334</strain>
    </source>
</reference>